<keyword evidence="2" id="KW-1185">Reference proteome</keyword>
<gene>
    <name evidence="1" type="ORF">SMTD_LOCUS14883</name>
</gene>
<name>A0A183PKJ7_9TREM</name>
<evidence type="ECO:0000313" key="2">
    <source>
        <dbReference type="Proteomes" id="UP000269396"/>
    </source>
</evidence>
<proteinExistence type="predicted"/>
<reference evidence="1 2" key="1">
    <citation type="submission" date="2018-11" db="EMBL/GenBank/DDBJ databases">
        <authorList>
            <consortium name="Pathogen Informatics"/>
        </authorList>
    </citation>
    <scope>NUCLEOTIDE SEQUENCE [LARGE SCALE GENOMIC DNA]</scope>
    <source>
        <strain>Denwood</strain>
        <strain evidence="2">Zambia</strain>
    </source>
</reference>
<dbReference type="Proteomes" id="UP000269396">
    <property type="component" value="Unassembled WGS sequence"/>
</dbReference>
<dbReference type="EMBL" id="UZAL01035163">
    <property type="protein sequence ID" value="VDP67076.1"/>
    <property type="molecule type" value="Genomic_DNA"/>
</dbReference>
<evidence type="ECO:0000313" key="1">
    <source>
        <dbReference type="EMBL" id="VDP67076.1"/>
    </source>
</evidence>
<sequence>MYRSGLLILSPHVHSQKLFSLLKYVSNVVNEKLFLAIPRSPSDFMFWKRTATLCYTTACKVCPSLNVCLILPTTKYTKPSVKFDIVISPESEFSPAWILNEAHNINPLYGDRVMYATIGKTF</sequence>
<accession>A0A183PKJ7</accession>
<dbReference type="AlphaFoldDB" id="A0A183PKJ7"/>
<dbReference type="STRING" id="31246.A0A183PKJ7"/>
<protein>
    <submittedName>
        <fullName evidence="1">Uncharacterized protein</fullName>
    </submittedName>
</protein>
<organism evidence="1 2">
    <name type="scientific">Schistosoma mattheei</name>
    <dbReference type="NCBI Taxonomy" id="31246"/>
    <lineage>
        <taxon>Eukaryota</taxon>
        <taxon>Metazoa</taxon>
        <taxon>Spiralia</taxon>
        <taxon>Lophotrochozoa</taxon>
        <taxon>Platyhelminthes</taxon>
        <taxon>Trematoda</taxon>
        <taxon>Digenea</taxon>
        <taxon>Strigeidida</taxon>
        <taxon>Schistosomatoidea</taxon>
        <taxon>Schistosomatidae</taxon>
        <taxon>Schistosoma</taxon>
    </lineage>
</organism>